<name>A0A9P4QVD7_9PLEO</name>
<organism evidence="4 5">
    <name type="scientific">Polyplosphaeria fusca</name>
    <dbReference type="NCBI Taxonomy" id="682080"/>
    <lineage>
        <taxon>Eukaryota</taxon>
        <taxon>Fungi</taxon>
        <taxon>Dikarya</taxon>
        <taxon>Ascomycota</taxon>
        <taxon>Pezizomycotina</taxon>
        <taxon>Dothideomycetes</taxon>
        <taxon>Pleosporomycetidae</taxon>
        <taxon>Pleosporales</taxon>
        <taxon>Tetraplosphaeriaceae</taxon>
        <taxon>Polyplosphaeria</taxon>
    </lineage>
</organism>
<dbReference type="InterPro" id="IPR035979">
    <property type="entry name" value="RBD_domain_sf"/>
</dbReference>
<feature type="region of interest" description="Disordered" evidence="2">
    <location>
        <begin position="112"/>
        <end position="147"/>
    </location>
</feature>
<dbReference type="Proteomes" id="UP000799444">
    <property type="component" value="Unassembled WGS sequence"/>
</dbReference>
<feature type="compositionally biased region" description="Polar residues" evidence="2">
    <location>
        <begin position="112"/>
        <end position="143"/>
    </location>
</feature>
<dbReference type="GO" id="GO:0016811">
    <property type="term" value="F:hydrolase activity, acting on carbon-nitrogen (but not peptide) bonds, in linear amides"/>
    <property type="evidence" value="ECO:0007669"/>
    <property type="project" value="TreeGrafter"/>
</dbReference>
<dbReference type="PROSITE" id="PS50263">
    <property type="entry name" value="CN_HYDROLASE"/>
    <property type="match status" value="1"/>
</dbReference>
<dbReference type="InterPro" id="IPR003010">
    <property type="entry name" value="C-N_Hydrolase"/>
</dbReference>
<dbReference type="SUPFAM" id="SSF56317">
    <property type="entry name" value="Carbon-nitrogen hydrolase"/>
    <property type="match status" value="1"/>
</dbReference>
<evidence type="ECO:0000313" key="5">
    <source>
        <dbReference type="Proteomes" id="UP000799444"/>
    </source>
</evidence>
<evidence type="ECO:0000259" key="3">
    <source>
        <dbReference type="PROSITE" id="PS50263"/>
    </source>
</evidence>
<dbReference type="PANTHER" id="PTHR43674">
    <property type="entry name" value="NITRILASE C965.09-RELATED"/>
    <property type="match status" value="1"/>
</dbReference>
<evidence type="ECO:0000313" key="4">
    <source>
        <dbReference type="EMBL" id="KAF2731794.1"/>
    </source>
</evidence>
<accession>A0A9P4QVD7</accession>
<keyword evidence="1 4" id="KW-0378">Hydrolase</keyword>
<dbReference type="GO" id="GO:0003676">
    <property type="term" value="F:nucleic acid binding"/>
    <property type="evidence" value="ECO:0007669"/>
    <property type="project" value="InterPro"/>
</dbReference>
<evidence type="ECO:0000256" key="1">
    <source>
        <dbReference type="ARBA" id="ARBA00022801"/>
    </source>
</evidence>
<comment type="caution">
    <text evidence="4">The sequence shown here is derived from an EMBL/GenBank/DDBJ whole genome shotgun (WGS) entry which is preliminary data.</text>
</comment>
<reference evidence="4" key="1">
    <citation type="journal article" date="2020" name="Stud. Mycol.">
        <title>101 Dothideomycetes genomes: a test case for predicting lifestyles and emergence of pathogens.</title>
        <authorList>
            <person name="Haridas S."/>
            <person name="Albert R."/>
            <person name="Binder M."/>
            <person name="Bloem J."/>
            <person name="Labutti K."/>
            <person name="Salamov A."/>
            <person name="Andreopoulos B."/>
            <person name="Baker S."/>
            <person name="Barry K."/>
            <person name="Bills G."/>
            <person name="Bluhm B."/>
            <person name="Cannon C."/>
            <person name="Castanera R."/>
            <person name="Culley D."/>
            <person name="Daum C."/>
            <person name="Ezra D."/>
            <person name="Gonzalez J."/>
            <person name="Henrissat B."/>
            <person name="Kuo A."/>
            <person name="Liang C."/>
            <person name="Lipzen A."/>
            <person name="Lutzoni F."/>
            <person name="Magnuson J."/>
            <person name="Mondo S."/>
            <person name="Nolan M."/>
            <person name="Ohm R."/>
            <person name="Pangilinan J."/>
            <person name="Park H.-J."/>
            <person name="Ramirez L."/>
            <person name="Alfaro M."/>
            <person name="Sun H."/>
            <person name="Tritt A."/>
            <person name="Yoshinaga Y."/>
            <person name="Zwiers L.-H."/>
            <person name="Turgeon B."/>
            <person name="Goodwin S."/>
            <person name="Spatafora J."/>
            <person name="Crous P."/>
            <person name="Grigoriev I."/>
        </authorList>
    </citation>
    <scope>NUCLEOTIDE SEQUENCE</scope>
    <source>
        <strain evidence="4">CBS 125425</strain>
    </source>
</reference>
<dbReference type="AlphaFoldDB" id="A0A9P4QVD7"/>
<proteinExistence type="predicted"/>
<dbReference type="InterPro" id="IPR050345">
    <property type="entry name" value="Aliph_Amidase/BUP"/>
</dbReference>
<dbReference type="CDD" id="cd07197">
    <property type="entry name" value="nitrilase"/>
    <property type="match status" value="1"/>
</dbReference>
<protein>
    <submittedName>
        <fullName evidence="4">Carbon-nitrogen hydrolase</fullName>
    </submittedName>
</protein>
<gene>
    <name evidence="4" type="ORF">EJ04DRAFT_498125</name>
</gene>
<dbReference type="CDD" id="cd12261">
    <property type="entry name" value="RRM1_3_MRN1"/>
    <property type="match status" value="1"/>
</dbReference>
<dbReference type="PANTHER" id="PTHR43674:SF16">
    <property type="entry name" value="CARBON-NITROGEN FAMILY, PUTATIVE (AFU_ORTHOLOGUE AFUA_5G02350)-RELATED"/>
    <property type="match status" value="1"/>
</dbReference>
<evidence type="ECO:0000256" key="2">
    <source>
        <dbReference type="SAM" id="MobiDB-lite"/>
    </source>
</evidence>
<keyword evidence="5" id="KW-1185">Reference proteome</keyword>
<dbReference type="SUPFAM" id="SSF54928">
    <property type="entry name" value="RNA-binding domain, RBD"/>
    <property type="match status" value="1"/>
</dbReference>
<dbReference type="InterPro" id="IPR036526">
    <property type="entry name" value="C-N_Hydrolase_sf"/>
</dbReference>
<sequence length="769" mass="85397">MPCFVEQSSCHTSGHAFDTYPSLSTNVTISKAEHDYLLQATREYTLLKNALFRGGLTTETLETLLAGESTAPHGDHVAYANAWGDATFLEPQPAPTNMTAPPRATDAYPYSDNTAVGDSLHPRSQPNLYNRVHSSGQPASSIESPDKDEDFLMTTSHRLPVTDQRTLVFTNLSERTTHKDLVGIVRGGRLLDIFVRNDRTATVSFVEGAHDFLAYAKRNDIYLQTKRLEVRWHDRQFHVPAHVSNKIANNAATRNLVVRGAAGKLTAEQIRDHLDHIHNLVVIDISFTNGDAYISTNSIHNALFARTCMMSRTAYKGLRIEYYPDECAAPLPKPAPRAHTPSMFIKPMPITNRYTLLELDGSDVDAESSESDQESYITDNIRLRNSGWADTVGKLRGETGPLPGRGYGGIYGEDLNRFVDGDKFKGVFMGDSHSSGRDGGVVGWRFVGTISSLSNAMAPIVKVAVIQLYPKPLQLEHNFNKAANFVRAAAIQGAELAVLPEYHLTNWMPKADGFVDLCEQWETYLRKYQELAKECEICIVPGTIVESHKGAEKEEDRLLNVAYFIDQQGAIKGKYVKKNLWGPEREHLSGSGRDEHPVFDTPLGKVGMLICWDLAFPEAFRELIAQGAKMIIIPTFWTLSDCSEAGLKHNPSAEALFLDSILTARAFENTCGGHTRIDDLRRRLIKFAAIVFSNAGGPPGRGYAGLSQVVVPFVGPLTRLGSCAEGMSVVDVDMQMLEDAEENYNIRSDLARDDWHYDYRHSKDKESKL</sequence>
<dbReference type="Gene3D" id="3.60.110.10">
    <property type="entry name" value="Carbon-nitrogen hydrolase"/>
    <property type="match status" value="1"/>
</dbReference>
<dbReference type="EMBL" id="ML996189">
    <property type="protein sequence ID" value="KAF2731794.1"/>
    <property type="molecule type" value="Genomic_DNA"/>
</dbReference>
<dbReference type="OrthoDB" id="412018at2759"/>
<feature type="domain" description="CN hydrolase" evidence="3">
    <location>
        <begin position="461"/>
        <end position="734"/>
    </location>
</feature>
<dbReference type="Pfam" id="PF00795">
    <property type="entry name" value="CN_hydrolase"/>
    <property type="match status" value="1"/>
</dbReference>